<accession>A0A0F8ZU97</accession>
<gene>
    <name evidence="8" type="ORF">LCGC14_2731980</name>
</gene>
<dbReference type="GO" id="GO:0000976">
    <property type="term" value="F:transcription cis-regulatory region binding"/>
    <property type="evidence" value="ECO:0007669"/>
    <property type="project" value="TreeGrafter"/>
</dbReference>
<dbReference type="Gene3D" id="3.40.50.2300">
    <property type="match status" value="1"/>
</dbReference>
<dbReference type="SMART" id="SM00862">
    <property type="entry name" value="Trans_reg_C"/>
    <property type="match status" value="1"/>
</dbReference>
<evidence type="ECO:0000256" key="5">
    <source>
        <dbReference type="ARBA" id="ARBA00023163"/>
    </source>
</evidence>
<dbReference type="AlphaFoldDB" id="A0A0F8ZU97"/>
<feature type="domain" description="OmpR/PhoB-type" evidence="7">
    <location>
        <begin position="131"/>
        <end position="228"/>
    </location>
</feature>
<dbReference type="PANTHER" id="PTHR48111">
    <property type="entry name" value="REGULATOR OF RPOS"/>
    <property type="match status" value="1"/>
</dbReference>
<dbReference type="FunFam" id="3.40.50.2300:FF:000001">
    <property type="entry name" value="DNA-binding response regulator PhoB"/>
    <property type="match status" value="1"/>
</dbReference>
<dbReference type="SUPFAM" id="SSF46894">
    <property type="entry name" value="C-terminal effector domain of the bipartite response regulators"/>
    <property type="match status" value="1"/>
</dbReference>
<keyword evidence="4" id="KW-0238">DNA-binding</keyword>
<dbReference type="PROSITE" id="PS50110">
    <property type="entry name" value="RESPONSE_REGULATORY"/>
    <property type="match status" value="1"/>
</dbReference>
<dbReference type="InterPro" id="IPR039420">
    <property type="entry name" value="WalR-like"/>
</dbReference>
<dbReference type="InterPro" id="IPR001789">
    <property type="entry name" value="Sig_transdc_resp-reg_receiver"/>
</dbReference>
<evidence type="ECO:0000256" key="2">
    <source>
        <dbReference type="ARBA" id="ARBA00023012"/>
    </source>
</evidence>
<dbReference type="InterPro" id="IPR036388">
    <property type="entry name" value="WH-like_DNA-bd_sf"/>
</dbReference>
<evidence type="ECO:0000256" key="1">
    <source>
        <dbReference type="ARBA" id="ARBA00022553"/>
    </source>
</evidence>
<evidence type="ECO:0000256" key="3">
    <source>
        <dbReference type="ARBA" id="ARBA00023015"/>
    </source>
</evidence>
<keyword evidence="1" id="KW-0597">Phosphoprotein</keyword>
<dbReference type="PROSITE" id="PS51755">
    <property type="entry name" value="OMPR_PHOB"/>
    <property type="match status" value="1"/>
</dbReference>
<dbReference type="GO" id="GO:0032993">
    <property type="term" value="C:protein-DNA complex"/>
    <property type="evidence" value="ECO:0007669"/>
    <property type="project" value="TreeGrafter"/>
</dbReference>
<dbReference type="SUPFAM" id="SSF52172">
    <property type="entry name" value="CheY-like"/>
    <property type="match status" value="1"/>
</dbReference>
<evidence type="ECO:0000313" key="8">
    <source>
        <dbReference type="EMBL" id="KKK89550.1"/>
    </source>
</evidence>
<keyword evidence="3" id="KW-0805">Transcription regulation</keyword>
<feature type="domain" description="Response regulatory" evidence="6">
    <location>
        <begin position="4"/>
        <end position="120"/>
    </location>
</feature>
<dbReference type="Gene3D" id="1.10.10.10">
    <property type="entry name" value="Winged helix-like DNA-binding domain superfamily/Winged helix DNA-binding domain"/>
    <property type="match status" value="1"/>
</dbReference>
<keyword evidence="2" id="KW-0902">Two-component regulatory system</keyword>
<evidence type="ECO:0000259" key="6">
    <source>
        <dbReference type="PROSITE" id="PS50110"/>
    </source>
</evidence>
<evidence type="ECO:0000256" key="4">
    <source>
        <dbReference type="ARBA" id="ARBA00023125"/>
    </source>
</evidence>
<keyword evidence="5" id="KW-0804">Transcription</keyword>
<organism evidence="8">
    <name type="scientific">marine sediment metagenome</name>
    <dbReference type="NCBI Taxonomy" id="412755"/>
    <lineage>
        <taxon>unclassified sequences</taxon>
        <taxon>metagenomes</taxon>
        <taxon>ecological metagenomes</taxon>
    </lineage>
</organism>
<dbReference type="PANTHER" id="PTHR48111:SF1">
    <property type="entry name" value="TWO-COMPONENT RESPONSE REGULATOR ORR33"/>
    <property type="match status" value="1"/>
</dbReference>
<reference evidence="8" key="1">
    <citation type="journal article" date="2015" name="Nature">
        <title>Complex archaea that bridge the gap between prokaryotes and eukaryotes.</title>
        <authorList>
            <person name="Spang A."/>
            <person name="Saw J.H."/>
            <person name="Jorgensen S.L."/>
            <person name="Zaremba-Niedzwiedzka K."/>
            <person name="Martijn J."/>
            <person name="Lind A.E."/>
            <person name="van Eijk R."/>
            <person name="Schleper C."/>
            <person name="Guy L."/>
            <person name="Ettema T.J."/>
        </authorList>
    </citation>
    <scope>NUCLEOTIDE SEQUENCE</scope>
</reference>
<dbReference type="Pfam" id="PF00072">
    <property type="entry name" value="Response_reg"/>
    <property type="match status" value="1"/>
</dbReference>
<dbReference type="InterPro" id="IPR016032">
    <property type="entry name" value="Sig_transdc_resp-reg_C-effctor"/>
</dbReference>
<protein>
    <recommendedName>
        <fullName evidence="9">DNA-binding response regulator</fullName>
    </recommendedName>
</protein>
<dbReference type="GO" id="GO:0006355">
    <property type="term" value="P:regulation of DNA-templated transcription"/>
    <property type="evidence" value="ECO:0007669"/>
    <property type="project" value="InterPro"/>
</dbReference>
<dbReference type="GO" id="GO:0005829">
    <property type="term" value="C:cytosol"/>
    <property type="evidence" value="ECO:0007669"/>
    <property type="project" value="TreeGrafter"/>
</dbReference>
<dbReference type="Pfam" id="PF00486">
    <property type="entry name" value="Trans_reg_C"/>
    <property type="match status" value="1"/>
</dbReference>
<dbReference type="EMBL" id="LAZR01049477">
    <property type="protein sequence ID" value="KKK89550.1"/>
    <property type="molecule type" value="Genomic_DNA"/>
</dbReference>
<evidence type="ECO:0008006" key="9">
    <source>
        <dbReference type="Google" id="ProtNLM"/>
    </source>
</evidence>
<dbReference type="CDD" id="cd00383">
    <property type="entry name" value="trans_reg_C"/>
    <property type="match status" value="1"/>
</dbReference>
<dbReference type="GO" id="GO:0000156">
    <property type="term" value="F:phosphorelay response regulator activity"/>
    <property type="evidence" value="ECO:0007669"/>
    <property type="project" value="TreeGrafter"/>
</dbReference>
<comment type="caution">
    <text evidence="8">The sequence shown here is derived from an EMBL/GenBank/DDBJ whole genome shotgun (WGS) entry which is preliminary data.</text>
</comment>
<dbReference type="InterPro" id="IPR011006">
    <property type="entry name" value="CheY-like_superfamily"/>
</dbReference>
<sequence length="228" mass="24506">MNATILIVDDEPDLLELLSMNLSMEGYETLTASTAAEALESIGKQRPDIVLLDVMLPDMSGIQLTGKIKNTPATATLPVILLTAKDKDTDIIVGLGIGADDYITKPFSNAVLIARIEAILRRPQAGGQDIKGSISAGAIKVIPSRRQALIEGRNIDLTGVEYNLLLALIEAAGDILSREQLKTALDPLTKGQKDRVVDTHIATLRKKLGSVGRKMIKTVHGRGYRLSS</sequence>
<proteinExistence type="predicted"/>
<dbReference type="Gene3D" id="6.10.250.690">
    <property type="match status" value="1"/>
</dbReference>
<name>A0A0F8ZU97_9ZZZZ</name>
<dbReference type="InterPro" id="IPR001867">
    <property type="entry name" value="OmpR/PhoB-type_DNA-bd"/>
</dbReference>
<dbReference type="SMART" id="SM00448">
    <property type="entry name" value="REC"/>
    <property type="match status" value="1"/>
</dbReference>
<evidence type="ECO:0000259" key="7">
    <source>
        <dbReference type="PROSITE" id="PS51755"/>
    </source>
</evidence>